<organism evidence="5 6">
    <name type="scientific">Hanseniaspora osmophila</name>
    <dbReference type="NCBI Taxonomy" id="56408"/>
    <lineage>
        <taxon>Eukaryota</taxon>
        <taxon>Fungi</taxon>
        <taxon>Dikarya</taxon>
        <taxon>Ascomycota</taxon>
        <taxon>Saccharomycotina</taxon>
        <taxon>Saccharomycetes</taxon>
        <taxon>Saccharomycodales</taxon>
        <taxon>Saccharomycodaceae</taxon>
        <taxon>Hanseniaspora</taxon>
    </lineage>
</organism>
<keyword evidence="2" id="KW-0496">Mitochondrion</keyword>
<dbReference type="EMBL" id="LPNM01000012">
    <property type="protein sequence ID" value="OEJ80327.1"/>
    <property type="molecule type" value="Genomic_DNA"/>
</dbReference>
<dbReference type="Proteomes" id="UP000095728">
    <property type="component" value="Unassembled WGS sequence"/>
</dbReference>
<dbReference type="Pfam" id="PF11022">
    <property type="entry name" value="ATP19"/>
    <property type="match status" value="1"/>
</dbReference>
<dbReference type="GO" id="GO:0015986">
    <property type="term" value="P:proton motive force-driven ATP synthesis"/>
    <property type="evidence" value="ECO:0007669"/>
    <property type="project" value="TreeGrafter"/>
</dbReference>
<dbReference type="PANTHER" id="PTHR28074">
    <property type="entry name" value="ATP SYNTHASE SUBUNIT K, MITOCHONDRIAL"/>
    <property type="match status" value="1"/>
</dbReference>
<dbReference type="PANTHER" id="PTHR28074:SF1">
    <property type="entry name" value="ATP SYNTHASE SUBUNIT K, MITOCHONDRIAL"/>
    <property type="match status" value="1"/>
</dbReference>
<evidence type="ECO:0000256" key="4">
    <source>
        <dbReference type="SAM" id="Phobius"/>
    </source>
</evidence>
<evidence type="ECO:0000313" key="5">
    <source>
        <dbReference type="EMBL" id="OEJ80327.1"/>
    </source>
</evidence>
<evidence type="ECO:0000256" key="2">
    <source>
        <dbReference type="ARBA" id="ARBA00023128"/>
    </source>
</evidence>
<proteinExistence type="predicted"/>
<keyword evidence="4" id="KW-0812">Transmembrane</keyword>
<sequence length="69" mass="7604">MGAAYNILGRSVLPHQLALGTFGAVIFFLLPNPFASKPQVQSVPIKAGSKDEEDFIKKYLQEHSTTEKK</sequence>
<comment type="subcellular location">
    <subcellularLocation>
        <location evidence="1">Mitochondrion membrane</location>
    </subcellularLocation>
</comment>
<keyword evidence="4" id="KW-1133">Transmembrane helix</keyword>
<protein>
    <submittedName>
        <fullName evidence="5">ATP synthase subunit K, mitochondrial</fullName>
    </submittedName>
</protein>
<reference evidence="6" key="1">
    <citation type="journal article" date="2016" name="Genome Announc.">
        <title>Genome sequences of three species of Hanseniaspora isolated from spontaneous wine fermentations.</title>
        <authorList>
            <person name="Sternes P.R."/>
            <person name="Lee D."/>
            <person name="Kutyna D.R."/>
            <person name="Borneman A.R."/>
        </authorList>
    </citation>
    <scope>NUCLEOTIDE SEQUENCE [LARGE SCALE GENOMIC DNA]</scope>
    <source>
        <strain evidence="6">AWRI3579</strain>
    </source>
</reference>
<comment type="caution">
    <text evidence="5">The sequence shown here is derived from an EMBL/GenBank/DDBJ whole genome shotgun (WGS) entry which is preliminary data.</text>
</comment>
<dbReference type="FunCoup" id="A0A1E5R0B8">
    <property type="interactions" value="93"/>
</dbReference>
<accession>A0A1E5R0B8</accession>
<feature type="transmembrane region" description="Helical" evidence="4">
    <location>
        <begin position="12"/>
        <end position="30"/>
    </location>
</feature>
<gene>
    <name evidence="5" type="ORF">AWRI3579_g4473</name>
</gene>
<evidence type="ECO:0000256" key="3">
    <source>
        <dbReference type="ARBA" id="ARBA00023136"/>
    </source>
</evidence>
<dbReference type="GO" id="GO:0031966">
    <property type="term" value="C:mitochondrial membrane"/>
    <property type="evidence" value="ECO:0007669"/>
    <property type="project" value="UniProtKB-SubCell"/>
</dbReference>
<name>A0A1E5R0B8_9ASCO</name>
<dbReference type="InParanoid" id="A0A1E5R0B8"/>
<evidence type="ECO:0000256" key="1">
    <source>
        <dbReference type="ARBA" id="ARBA00004325"/>
    </source>
</evidence>
<keyword evidence="3 4" id="KW-0472">Membrane</keyword>
<evidence type="ECO:0000313" key="6">
    <source>
        <dbReference type="Proteomes" id="UP000095728"/>
    </source>
</evidence>
<dbReference type="InterPro" id="IPR021278">
    <property type="entry name" value="ATP19"/>
</dbReference>
<dbReference type="STRING" id="56408.A0A1E5R0B8"/>
<keyword evidence="6" id="KW-1185">Reference proteome</keyword>
<dbReference type="AlphaFoldDB" id="A0A1E5R0B8"/>
<dbReference type="OrthoDB" id="2094445at2759"/>